<dbReference type="Proteomes" id="UP000253495">
    <property type="component" value="Unassembled WGS sequence"/>
</dbReference>
<dbReference type="InterPro" id="IPR033932">
    <property type="entry name" value="YtcJ-like"/>
</dbReference>
<dbReference type="Gene3D" id="2.30.40.10">
    <property type="entry name" value="Urease, subunit C, domain 1"/>
    <property type="match status" value="1"/>
</dbReference>
<evidence type="ECO:0000313" key="3">
    <source>
        <dbReference type="Proteomes" id="UP000253495"/>
    </source>
</evidence>
<comment type="caution">
    <text evidence="2">The sequence shown here is derived from an EMBL/GenBank/DDBJ whole genome shotgun (WGS) entry which is preliminary data.</text>
</comment>
<dbReference type="PANTHER" id="PTHR22642:SF2">
    <property type="entry name" value="PROTEIN LONG AFTER FAR-RED 3"/>
    <property type="match status" value="1"/>
</dbReference>
<dbReference type="CDD" id="cd01300">
    <property type="entry name" value="YtcJ_like"/>
    <property type="match status" value="1"/>
</dbReference>
<dbReference type="EMBL" id="QPJC01000023">
    <property type="protein sequence ID" value="RCW38448.1"/>
    <property type="molecule type" value="Genomic_DNA"/>
</dbReference>
<dbReference type="AlphaFoldDB" id="A0A368VBD7"/>
<dbReference type="Gene3D" id="3.20.20.140">
    <property type="entry name" value="Metal-dependent hydrolases"/>
    <property type="match status" value="1"/>
</dbReference>
<feature type="domain" description="Amidohydrolase 3" evidence="1">
    <location>
        <begin position="51"/>
        <end position="539"/>
    </location>
</feature>
<sequence>MTGAPNLAFVNGPVATMDSVRSFTDAVAVRNGRIIALGSATVEGIVTSQTEVVDLRGRLLLPGFQDAHVHPVYGGLQRLRCDLSASTDARDCLRRVGEYARTHPEAGWLLGAGWDLGHFPAGAPARESLDTVTGDRPAYLVNQDHHGAWVNTAALRHAGIDRDTPDPPNGRIERDAVGHPAGVLHEGATELVTRVIPAAAEDEYRQGLLEGQRYLHTCGVTAWQDAIIGPYLGYADTLDLYRDLDRQGLLTARCTGALWWDPTRDESQLADLLSRRARARGGSHFRAETVKIMQDGICENHTAAMLEPYLGGHGSGESRVDAEVLARAVRRLDDEGFQVHFHAIGDRAVREALDAVAGARQVNGMNDLRHQIAHVQVVHPDDLARFRTSGVAANIQARWAINDLQMTELTTPYLGRARASRQYPFRTMHQAGAVLAAGSDWPISGAEPLQAVHVAVNRSEHGTDQEPFLPQQALDLGDALAVATIGSAWVNHLDDETGSIELGKRADLAVLDADPFLLPPTEIGSVSVDMTVVDGNVVHECAR</sequence>
<evidence type="ECO:0000313" key="2">
    <source>
        <dbReference type="EMBL" id="RCW38448.1"/>
    </source>
</evidence>
<protein>
    <recommendedName>
        <fullName evidence="1">Amidohydrolase 3 domain-containing protein</fullName>
    </recommendedName>
</protein>
<organism evidence="2 3">
    <name type="scientific">Halopolyspora algeriensis</name>
    <dbReference type="NCBI Taxonomy" id="1500506"/>
    <lineage>
        <taxon>Bacteria</taxon>
        <taxon>Bacillati</taxon>
        <taxon>Actinomycetota</taxon>
        <taxon>Actinomycetes</taxon>
        <taxon>Actinomycetes incertae sedis</taxon>
        <taxon>Halopolyspora</taxon>
    </lineage>
</organism>
<dbReference type="SUPFAM" id="SSF51556">
    <property type="entry name" value="Metallo-dependent hydrolases"/>
    <property type="match status" value="1"/>
</dbReference>
<keyword evidence="3" id="KW-1185">Reference proteome</keyword>
<proteinExistence type="predicted"/>
<dbReference type="Pfam" id="PF07969">
    <property type="entry name" value="Amidohydro_3"/>
    <property type="match status" value="1"/>
</dbReference>
<evidence type="ECO:0000259" key="1">
    <source>
        <dbReference type="Pfam" id="PF07969"/>
    </source>
</evidence>
<dbReference type="InterPro" id="IPR013108">
    <property type="entry name" value="Amidohydro_3"/>
</dbReference>
<dbReference type="Gene3D" id="3.10.310.70">
    <property type="match status" value="1"/>
</dbReference>
<dbReference type="SUPFAM" id="SSF51338">
    <property type="entry name" value="Composite domain of metallo-dependent hydrolases"/>
    <property type="match status" value="1"/>
</dbReference>
<dbReference type="InterPro" id="IPR032466">
    <property type="entry name" value="Metal_Hydrolase"/>
</dbReference>
<gene>
    <name evidence="2" type="ORF">DFQ14_12315</name>
</gene>
<dbReference type="InterPro" id="IPR011059">
    <property type="entry name" value="Metal-dep_hydrolase_composite"/>
</dbReference>
<name>A0A368VBD7_9ACTN</name>
<dbReference type="PANTHER" id="PTHR22642">
    <property type="entry name" value="IMIDAZOLONEPROPIONASE"/>
    <property type="match status" value="1"/>
</dbReference>
<dbReference type="GO" id="GO:0016810">
    <property type="term" value="F:hydrolase activity, acting on carbon-nitrogen (but not peptide) bonds"/>
    <property type="evidence" value="ECO:0007669"/>
    <property type="project" value="InterPro"/>
</dbReference>
<reference evidence="2 3" key="1">
    <citation type="submission" date="2018-07" db="EMBL/GenBank/DDBJ databases">
        <title>Genomic Encyclopedia of Type Strains, Phase III (KMG-III): the genomes of soil and plant-associated and newly described type strains.</title>
        <authorList>
            <person name="Whitman W."/>
        </authorList>
    </citation>
    <scope>NUCLEOTIDE SEQUENCE [LARGE SCALE GENOMIC DNA]</scope>
    <source>
        <strain evidence="2 3">CECT 8575</strain>
    </source>
</reference>
<accession>A0A368VBD7</accession>